<dbReference type="Pfam" id="PF02988">
    <property type="entry name" value="PLA2_inh"/>
    <property type="match status" value="1"/>
</dbReference>
<evidence type="ECO:0000256" key="1">
    <source>
        <dbReference type="ARBA" id="ARBA00004613"/>
    </source>
</evidence>
<protein>
    <submittedName>
        <fullName evidence="10">Phospholipase A2 inhibitor subunit gamma B-like</fullName>
    </submittedName>
</protein>
<comment type="subcellular location">
    <subcellularLocation>
        <location evidence="1">Secreted</location>
    </subcellularLocation>
</comment>
<dbReference type="GO" id="GO:0019834">
    <property type="term" value="F:phospholipase A2 inhibitor activity"/>
    <property type="evidence" value="ECO:0007669"/>
    <property type="project" value="UniProtKB-KW"/>
</dbReference>
<keyword evidence="5" id="KW-1015">Disulfide bond</keyword>
<dbReference type="InterPro" id="IPR045860">
    <property type="entry name" value="Snake_toxin-like_sf"/>
</dbReference>
<proteinExistence type="inferred from homology"/>
<evidence type="ECO:0000256" key="6">
    <source>
        <dbReference type="SAM" id="SignalP"/>
    </source>
</evidence>
<dbReference type="CDD" id="cd23588">
    <property type="entry name" value="TFP_LU_ECD_PLIG"/>
    <property type="match status" value="1"/>
</dbReference>
<dbReference type="PANTHER" id="PTHR20914">
    <property type="entry name" value="LY6/PLAUR DOMAIN-CONTAINING PROTEIN 8"/>
    <property type="match status" value="1"/>
</dbReference>
<feature type="domain" description="Phospholipase A2 inhibitor N-terminal" evidence="8">
    <location>
        <begin position="22"/>
        <end position="101"/>
    </location>
</feature>
<accession>A0ABM1KLG5</accession>
<dbReference type="RefSeq" id="XP_015274552.1">
    <property type="nucleotide sequence ID" value="XM_015419066.1"/>
</dbReference>
<sequence length="217" mass="23538">MKQSFLTFCLLATFTDTGESVSCETCFGMGQTCEGTSLDCPPNTDTCGIIQLRSSGVFEEDLIWKTCFLSKYCNESHRSIDFGITGQMLIKTTCCMGKECEVIPSLPPINTTPNGKKCLACSSMTKRDCKGVVAECTGDHTDCADLRVTGAFGYLNKSFVLKGCTNYHVCRDTLLGFSEGFITGHCVISSGPPIATPRSLLLFVQTFSGLLLLKIHL</sequence>
<name>A0ABM1KLG5_GEKJA</name>
<evidence type="ECO:0000259" key="7">
    <source>
        <dbReference type="Pfam" id="PF00021"/>
    </source>
</evidence>
<dbReference type="InterPro" id="IPR016054">
    <property type="entry name" value="LY6_UPA_recep-like"/>
</dbReference>
<keyword evidence="3" id="KW-0964">Secreted</keyword>
<gene>
    <name evidence="10" type="primary">LOC107117033</name>
</gene>
<keyword evidence="6" id="KW-0732">Signal</keyword>
<evidence type="ECO:0000313" key="9">
    <source>
        <dbReference type="Proteomes" id="UP000694871"/>
    </source>
</evidence>
<feature type="chain" id="PRO_5046490345" evidence="6">
    <location>
        <begin position="21"/>
        <end position="217"/>
    </location>
</feature>
<evidence type="ECO:0000256" key="4">
    <source>
        <dbReference type="ARBA" id="ARBA00023005"/>
    </source>
</evidence>
<evidence type="ECO:0000256" key="2">
    <source>
        <dbReference type="ARBA" id="ARBA00006570"/>
    </source>
</evidence>
<dbReference type="Gene3D" id="2.10.60.10">
    <property type="entry name" value="CD59"/>
    <property type="match status" value="2"/>
</dbReference>
<dbReference type="InterPro" id="IPR050918">
    <property type="entry name" value="CNF-like_PLA2_Inhibitor"/>
</dbReference>
<reference evidence="10" key="1">
    <citation type="submission" date="2025-08" db="UniProtKB">
        <authorList>
            <consortium name="RefSeq"/>
        </authorList>
    </citation>
    <scope>IDENTIFICATION</scope>
</reference>
<comment type="similarity">
    <text evidence="2">Belongs to the CNF-like-inhibitor family.</text>
</comment>
<keyword evidence="9" id="KW-1185">Reference proteome</keyword>
<evidence type="ECO:0000259" key="8">
    <source>
        <dbReference type="Pfam" id="PF02988"/>
    </source>
</evidence>
<organism evidence="9 10">
    <name type="scientific">Gekko japonicus</name>
    <name type="common">Schlegel's Japanese gecko</name>
    <dbReference type="NCBI Taxonomy" id="146911"/>
    <lineage>
        <taxon>Eukaryota</taxon>
        <taxon>Metazoa</taxon>
        <taxon>Chordata</taxon>
        <taxon>Craniata</taxon>
        <taxon>Vertebrata</taxon>
        <taxon>Euteleostomi</taxon>
        <taxon>Lepidosauria</taxon>
        <taxon>Squamata</taxon>
        <taxon>Bifurcata</taxon>
        <taxon>Gekkota</taxon>
        <taxon>Gekkonidae</taxon>
        <taxon>Gekkoninae</taxon>
        <taxon>Gekko</taxon>
    </lineage>
</organism>
<evidence type="ECO:0000313" key="10">
    <source>
        <dbReference type="RefSeq" id="XP_015274552.1"/>
    </source>
</evidence>
<dbReference type="InterPro" id="IPR004126">
    <property type="entry name" value="PLipase_A2_inh_N"/>
</dbReference>
<dbReference type="GeneID" id="107117033"/>
<feature type="signal peptide" evidence="6">
    <location>
        <begin position="1"/>
        <end position="20"/>
    </location>
</feature>
<dbReference type="Proteomes" id="UP000694871">
    <property type="component" value="Unplaced"/>
</dbReference>
<dbReference type="Pfam" id="PF00021">
    <property type="entry name" value="UPAR_LY6"/>
    <property type="match status" value="1"/>
</dbReference>
<feature type="domain" description="UPAR/Ly6" evidence="7">
    <location>
        <begin position="115"/>
        <end position="175"/>
    </location>
</feature>
<evidence type="ECO:0000256" key="5">
    <source>
        <dbReference type="ARBA" id="ARBA00023157"/>
    </source>
</evidence>
<keyword evidence="4 10" id="KW-0593">Phospholipase A2 inhibitor</keyword>
<dbReference type="SUPFAM" id="SSF57302">
    <property type="entry name" value="Snake toxin-like"/>
    <property type="match status" value="2"/>
</dbReference>
<evidence type="ECO:0000256" key="3">
    <source>
        <dbReference type="ARBA" id="ARBA00022525"/>
    </source>
</evidence>
<dbReference type="PANTHER" id="PTHR20914:SF30">
    <property type="entry name" value="LY6_PLAUR DOMAIN CONTAINING 9"/>
    <property type="match status" value="1"/>
</dbReference>